<dbReference type="AlphaFoldDB" id="A0A917GKR6"/>
<name>A0A917GKR6_9FLAO</name>
<organism evidence="1 2">
    <name type="scientific">Bizionia arctica</name>
    <dbReference type="NCBI Taxonomy" id="1495645"/>
    <lineage>
        <taxon>Bacteria</taxon>
        <taxon>Pseudomonadati</taxon>
        <taxon>Bacteroidota</taxon>
        <taxon>Flavobacteriia</taxon>
        <taxon>Flavobacteriales</taxon>
        <taxon>Flavobacteriaceae</taxon>
        <taxon>Bizionia</taxon>
    </lineage>
</organism>
<reference evidence="1" key="2">
    <citation type="submission" date="2020-09" db="EMBL/GenBank/DDBJ databases">
        <authorList>
            <person name="Sun Q."/>
            <person name="Zhou Y."/>
        </authorList>
    </citation>
    <scope>NUCLEOTIDE SEQUENCE</scope>
    <source>
        <strain evidence="1">CGMCC 1.12751</strain>
    </source>
</reference>
<accession>A0A917GKR6</accession>
<keyword evidence="2" id="KW-1185">Reference proteome</keyword>
<evidence type="ECO:0008006" key="3">
    <source>
        <dbReference type="Google" id="ProtNLM"/>
    </source>
</evidence>
<reference evidence="1" key="1">
    <citation type="journal article" date="2014" name="Int. J. Syst. Evol. Microbiol.">
        <title>Complete genome sequence of Corynebacterium casei LMG S-19264T (=DSM 44701T), isolated from a smear-ripened cheese.</title>
        <authorList>
            <consortium name="US DOE Joint Genome Institute (JGI-PGF)"/>
            <person name="Walter F."/>
            <person name="Albersmeier A."/>
            <person name="Kalinowski J."/>
            <person name="Ruckert C."/>
        </authorList>
    </citation>
    <scope>NUCLEOTIDE SEQUENCE</scope>
    <source>
        <strain evidence="1">CGMCC 1.12751</strain>
    </source>
</reference>
<dbReference type="EMBL" id="BMFQ01000002">
    <property type="protein sequence ID" value="GGG49599.1"/>
    <property type="molecule type" value="Genomic_DNA"/>
</dbReference>
<dbReference type="Proteomes" id="UP000625976">
    <property type="component" value="Unassembled WGS sequence"/>
</dbReference>
<proteinExistence type="predicted"/>
<comment type="caution">
    <text evidence="1">The sequence shown here is derived from an EMBL/GenBank/DDBJ whole genome shotgun (WGS) entry which is preliminary data.</text>
</comment>
<protein>
    <recommendedName>
        <fullName evidence="3">STAS/SEC14 domain-containing protein</fullName>
    </recommendedName>
</protein>
<gene>
    <name evidence="1" type="ORF">GCM10010976_21160</name>
</gene>
<sequence length="123" mass="14078">MLDSLTLPFGTVSFHENYMVSVMNEGITVNIGLNNVLEDLAKSYFKNKNFVYITHRINSYSVDPNIYFKTSQISNLVGFAVVTGNKLHLDNIELEKMFFTKPFKTFKSLTKAIDWANNLVDKN</sequence>
<dbReference type="RefSeq" id="WP_188464559.1">
    <property type="nucleotide sequence ID" value="NZ_BMFQ01000002.1"/>
</dbReference>
<evidence type="ECO:0000313" key="2">
    <source>
        <dbReference type="Proteomes" id="UP000625976"/>
    </source>
</evidence>
<evidence type="ECO:0000313" key="1">
    <source>
        <dbReference type="EMBL" id="GGG49599.1"/>
    </source>
</evidence>